<gene>
    <name evidence="1" type="ORF">V7x_27210</name>
</gene>
<evidence type="ECO:0000313" key="1">
    <source>
        <dbReference type="EMBL" id="TWU67148.1"/>
    </source>
</evidence>
<organism evidence="1 2">
    <name type="scientific">Crateriforma conspicua</name>
    <dbReference type="NCBI Taxonomy" id="2527996"/>
    <lineage>
        <taxon>Bacteria</taxon>
        <taxon>Pseudomonadati</taxon>
        <taxon>Planctomycetota</taxon>
        <taxon>Planctomycetia</taxon>
        <taxon>Planctomycetales</taxon>
        <taxon>Planctomycetaceae</taxon>
        <taxon>Crateriforma</taxon>
    </lineage>
</organism>
<comment type="caution">
    <text evidence="1">The sequence shown here is derived from an EMBL/GenBank/DDBJ whole genome shotgun (WGS) entry which is preliminary data.</text>
</comment>
<dbReference type="AlphaFoldDB" id="A0A5C6G0K7"/>
<dbReference type="EMBL" id="SJPZ01000001">
    <property type="protein sequence ID" value="TWU67148.1"/>
    <property type="molecule type" value="Genomic_DNA"/>
</dbReference>
<accession>A0A5C6G0K7</accession>
<reference evidence="1 2" key="1">
    <citation type="submission" date="2019-02" db="EMBL/GenBank/DDBJ databases">
        <title>Deep-cultivation of Planctomycetes and their phenomic and genomic characterization uncovers novel biology.</title>
        <authorList>
            <person name="Wiegand S."/>
            <person name="Jogler M."/>
            <person name="Boedeker C."/>
            <person name="Pinto D."/>
            <person name="Vollmers J."/>
            <person name="Rivas-Marin E."/>
            <person name="Kohn T."/>
            <person name="Peeters S.H."/>
            <person name="Heuer A."/>
            <person name="Rast P."/>
            <person name="Oberbeckmann S."/>
            <person name="Bunk B."/>
            <person name="Jeske O."/>
            <person name="Meyerdierks A."/>
            <person name="Storesund J.E."/>
            <person name="Kallscheuer N."/>
            <person name="Luecker S."/>
            <person name="Lage O.M."/>
            <person name="Pohl T."/>
            <person name="Merkel B.J."/>
            <person name="Hornburger P."/>
            <person name="Mueller R.-W."/>
            <person name="Bruemmer F."/>
            <person name="Labrenz M."/>
            <person name="Spormann A.M."/>
            <person name="Op Den Camp H."/>
            <person name="Overmann J."/>
            <person name="Amann R."/>
            <person name="Jetten M.S.M."/>
            <person name="Mascher T."/>
            <person name="Medema M.H."/>
            <person name="Devos D.P."/>
            <person name="Kaster A.-K."/>
            <person name="Ovreas L."/>
            <person name="Rohde M."/>
            <person name="Galperin M.Y."/>
            <person name="Jogler C."/>
        </authorList>
    </citation>
    <scope>NUCLEOTIDE SEQUENCE [LARGE SCALE GENOMIC DNA]</scope>
    <source>
        <strain evidence="1 2">V7</strain>
    </source>
</reference>
<sequence>MIRSMERQSHATEMPHKDLMRSYESDLTVILIARDESNRHAITQNI</sequence>
<proteinExistence type="predicted"/>
<dbReference type="Proteomes" id="UP000316476">
    <property type="component" value="Unassembled WGS sequence"/>
</dbReference>
<evidence type="ECO:0000313" key="2">
    <source>
        <dbReference type="Proteomes" id="UP000316476"/>
    </source>
</evidence>
<name>A0A5C6G0K7_9PLAN</name>
<protein>
    <submittedName>
        <fullName evidence="1">Uncharacterized protein</fullName>
    </submittedName>
</protein>